<dbReference type="InterPro" id="IPR041489">
    <property type="entry name" value="PDZ_6"/>
</dbReference>
<dbReference type="CDD" id="cd06782">
    <property type="entry name" value="cpPDZ_CPP-like"/>
    <property type="match status" value="1"/>
</dbReference>
<evidence type="ECO:0000259" key="2">
    <source>
        <dbReference type="PROSITE" id="PS50106"/>
    </source>
</evidence>
<keyword evidence="1" id="KW-0732">Signal</keyword>
<feature type="domain" description="PDZ" evidence="2">
    <location>
        <begin position="489"/>
        <end position="539"/>
    </location>
</feature>
<reference evidence="3 4" key="1">
    <citation type="submission" date="2019-08" db="EMBL/GenBank/DDBJ databases">
        <title>Bradyrhizobium hipponensis sp. nov., a rhizobium isolated from a Lupinus angustifolius root nodule in Tunisia.</title>
        <authorList>
            <person name="Off K."/>
            <person name="Rejili M."/>
            <person name="Mars M."/>
            <person name="Brachmann A."/>
            <person name="Marin M."/>
        </authorList>
    </citation>
    <scope>NUCLEOTIDE SEQUENCE [LARGE SCALE GENOMIC DNA]</scope>
    <source>
        <strain evidence="3 4">CTAW71</strain>
    </source>
</reference>
<protein>
    <submittedName>
        <fullName evidence="3">Serine hydrolase</fullName>
    </submittedName>
</protein>
<dbReference type="EMBL" id="VSSS01000045">
    <property type="protein sequence ID" value="TYL91402.1"/>
    <property type="molecule type" value="Genomic_DNA"/>
</dbReference>
<name>A0A5D3KAK8_9BRAD</name>
<dbReference type="Pfam" id="PF00144">
    <property type="entry name" value="Beta-lactamase"/>
    <property type="match status" value="1"/>
</dbReference>
<sequence>MRNQRFVVLLAALAALTLCPAGAALADDLQTVGDPDSLGFSARRLARMTSWFEAQSEKGDPSGFVVGIARGGKLAYLQATGFEDHDKKMPMRPDSIFRIGSMSKQITSVATMILVDEGKLDLDAPVAQYLPELRDMQVVKKDPVTGDPILSDVARNIFEPAKRAMTIRDLLRNTSGLVYASPDYADPGFENAAIHVLYGARAPFRRDKPIADFVASLGALPLLHQPGEVWEYAIGYDVLGRVIEVVSGQPFDQFLQSRLFAPLHMVDSGFSVPQDKLARLVAVPGPQPQPPFANSDVSKPQTFFSGGGGIVSTVPDFLRFCQMLLNGGELDGVRILKPETVRLMTTNSLPPKMYIAGHEVGPAFGTGWGLGFAVRTSPDFSYIPGAVGSFNWQGSWGTFFSIDPAQKLVLIMMMQRSEHSENGFYFDAIRRLPYAALNVPEAPAPVASGQGNAGALAEYVGRYVFGGSASSLDRQTSVADGNGWTGLESVIAGTDGLRVIKLAETGPAAKAGVMAGDLITAINDKSIKGLTLEAAFRRISGPVNATIKLKIIRERQNDPIVIAFAREAVPSHSVALQVRVTDGKLVVEATGGWSILDFDKGEPMPVAFLSKDEFHVESGDHTRITFIRDAAGKVNGAVLNPGPWEQRGALAQ</sequence>
<dbReference type="SUPFAM" id="SSF56601">
    <property type="entry name" value="beta-lactamase/transpeptidase-like"/>
    <property type="match status" value="1"/>
</dbReference>
<proteinExistence type="predicted"/>
<dbReference type="Proteomes" id="UP000324758">
    <property type="component" value="Unassembled WGS sequence"/>
</dbReference>
<dbReference type="PANTHER" id="PTHR43283:SF3">
    <property type="entry name" value="BETA-LACTAMASE FAMILY PROTEIN (AFU_ORTHOLOGUE AFUA_5G07500)"/>
    <property type="match status" value="1"/>
</dbReference>
<organism evidence="3 4">
    <name type="scientific">Bradyrhizobium rifense</name>
    <dbReference type="NCBI Taxonomy" id="515499"/>
    <lineage>
        <taxon>Bacteria</taxon>
        <taxon>Pseudomonadati</taxon>
        <taxon>Pseudomonadota</taxon>
        <taxon>Alphaproteobacteria</taxon>
        <taxon>Hyphomicrobiales</taxon>
        <taxon>Nitrobacteraceae</taxon>
        <taxon>Bradyrhizobium</taxon>
    </lineage>
</organism>
<dbReference type="InterPro" id="IPR050789">
    <property type="entry name" value="Diverse_Enzym_Activities"/>
</dbReference>
<dbReference type="InterPro" id="IPR001478">
    <property type="entry name" value="PDZ"/>
</dbReference>
<dbReference type="SMART" id="SM00228">
    <property type="entry name" value="PDZ"/>
    <property type="match status" value="1"/>
</dbReference>
<gene>
    <name evidence="3" type="ORF">FXB40_28565</name>
</gene>
<dbReference type="PANTHER" id="PTHR43283">
    <property type="entry name" value="BETA-LACTAMASE-RELATED"/>
    <property type="match status" value="1"/>
</dbReference>
<dbReference type="Gene3D" id="3.40.710.10">
    <property type="entry name" value="DD-peptidase/beta-lactamase superfamily"/>
    <property type="match status" value="1"/>
</dbReference>
<evidence type="ECO:0000313" key="3">
    <source>
        <dbReference type="EMBL" id="TYL91402.1"/>
    </source>
</evidence>
<dbReference type="Gene3D" id="2.30.42.10">
    <property type="match status" value="1"/>
</dbReference>
<dbReference type="GO" id="GO:0016787">
    <property type="term" value="F:hydrolase activity"/>
    <property type="evidence" value="ECO:0007669"/>
    <property type="project" value="UniProtKB-KW"/>
</dbReference>
<comment type="caution">
    <text evidence="3">The sequence shown here is derived from an EMBL/GenBank/DDBJ whole genome shotgun (WGS) entry which is preliminary data.</text>
</comment>
<evidence type="ECO:0000313" key="4">
    <source>
        <dbReference type="Proteomes" id="UP000324758"/>
    </source>
</evidence>
<evidence type="ECO:0000256" key="1">
    <source>
        <dbReference type="SAM" id="SignalP"/>
    </source>
</evidence>
<dbReference type="PROSITE" id="PS50106">
    <property type="entry name" value="PDZ"/>
    <property type="match status" value="1"/>
</dbReference>
<feature type="signal peptide" evidence="1">
    <location>
        <begin position="1"/>
        <end position="26"/>
    </location>
</feature>
<feature type="chain" id="PRO_5022701465" evidence="1">
    <location>
        <begin position="27"/>
        <end position="652"/>
    </location>
</feature>
<dbReference type="OrthoDB" id="9808046at2"/>
<dbReference type="InterPro" id="IPR001466">
    <property type="entry name" value="Beta-lactam-related"/>
</dbReference>
<keyword evidence="3" id="KW-0378">Hydrolase</keyword>
<dbReference type="AlphaFoldDB" id="A0A5D3KAK8"/>
<accession>A0A5D3KAK8</accession>
<dbReference type="InterPro" id="IPR036034">
    <property type="entry name" value="PDZ_sf"/>
</dbReference>
<dbReference type="SUPFAM" id="SSF50156">
    <property type="entry name" value="PDZ domain-like"/>
    <property type="match status" value="1"/>
</dbReference>
<dbReference type="RefSeq" id="WP_148775452.1">
    <property type="nucleotide sequence ID" value="NZ_VSSS01000045.1"/>
</dbReference>
<dbReference type="Pfam" id="PF17820">
    <property type="entry name" value="PDZ_6"/>
    <property type="match status" value="1"/>
</dbReference>
<dbReference type="InterPro" id="IPR012338">
    <property type="entry name" value="Beta-lactam/transpept-like"/>
</dbReference>
<keyword evidence="4" id="KW-1185">Reference proteome</keyword>